<sequence length="69" mass="7735">MCMQEAMVVLLQFETELFAVTTSDAHSASVKLMLHNSEIIQHLSGSYLYEIICFSTKSLDHKICNKTPG</sequence>
<organism evidence="1">
    <name type="scientific">Anguilla anguilla</name>
    <name type="common">European freshwater eel</name>
    <name type="synonym">Muraena anguilla</name>
    <dbReference type="NCBI Taxonomy" id="7936"/>
    <lineage>
        <taxon>Eukaryota</taxon>
        <taxon>Metazoa</taxon>
        <taxon>Chordata</taxon>
        <taxon>Craniata</taxon>
        <taxon>Vertebrata</taxon>
        <taxon>Euteleostomi</taxon>
        <taxon>Actinopterygii</taxon>
        <taxon>Neopterygii</taxon>
        <taxon>Teleostei</taxon>
        <taxon>Anguilliformes</taxon>
        <taxon>Anguillidae</taxon>
        <taxon>Anguilla</taxon>
    </lineage>
</organism>
<dbReference type="AlphaFoldDB" id="A0A0E9VCM8"/>
<reference evidence="1" key="1">
    <citation type="submission" date="2014-11" db="EMBL/GenBank/DDBJ databases">
        <authorList>
            <person name="Amaro Gonzalez C."/>
        </authorList>
    </citation>
    <scope>NUCLEOTIDE SEQUENCE</scope>
</reference>
<evidence type="ECO:0000313" key="1">
    <source>
        <dbReference type="EMBL" id="JAH75751.1"/>
    </source>
</evidence>
<accession>A0A0E9VCM8</accession>
<name>A0A0E9VCM8_ANGAN</name>
<proteinExistence type="predicted"/>
<protein>
    <submittedName>
        <fullName evidence="1">Uncharacterized protein</fullName>
    </submittedName>
</protein>
<dbReference type="EMBL" id="GBXM01032826">
    <property type="protein sequence ID" value="JAH75751.1"/>
    <property type="molecule type" value="Transcribed_RNA"/>
</dbReference>
<reference evidence="1" key="2">
    <citation type="journal article" date="2015" name="Fish Shellfish Immunol.">
        <title>Early steps in the European eel (Anguilla anguilla)-Vibrio vulnificus interaction in the gills: Role of the RtxA13 toxin.</title>
        <authorList>
            <person name="Callol A."/>
            <person name="Pajuelo D."/>
            <person name="Ebbesson L."/>
            <person name="Teles M."/>
            <person name="MacKenzie S."/>
            <person name="Amaro C."/>
        </authorList>
    </citation>
    <scope>NUCLEOTIDE SEQUENCE</scope>
</reference>